<dbReference type="Proteomes" id="UP000037982">
    <property type="component" value="Unassembled WGS sequence"/>
</dbReference>
<evidence type="ECO:0000313" key="2">
    <source>
        <dbReference type="EMBL" id="KPC61317.1"/>
    </source>
</evidence>
<organism evidence="2 3">
    <name type="scientific">Streptomyces chattanoogensis</name>
    <dbReference type="NCBI Taxonomy" id="66876"/>
    <lineage>
        <taxon>Bacteria</taxon>
        <taxon>Bacillati</taxon>
        <taxon>Actinomycetota</taxon>
        <taxon>Actinomycetes</taxon>
        <taxon>Kitasatosporales</taxon>
        <taxon>Streptomycetaceae</taxon>
        <taxon>Streptomyces</taxon>
    </lineage>
</organism>
<proteinExistence type="predicted"/>
<dbReference type="EMBL" id="LGKG01000149">
    <property type="protein sequence ID" value="KPC61317.1"/>
    <property type="molecule type" value="Genomic_DNA"/>
</dbReference>
<dbReference type="AlphaFoldDB" id="A0A0N1JWP0"/>
<dbReference type="PATRIC" id="fig|66876.3.peg.5461"/>
<reference evidence="3" key="1">
    <citation type="submission" date="2015-07" db="EMBL/GenBank/DDBJ databases">
        <authorList>
            <person name="Ju K.-S."/>
            <person name="Doroghazi J.R."/>
            <person name="Metcalf W.W."/>
        </authorList>
    </citation>
    <scope>NUCLEOTIDE SEQUENCE [LARGE SCALE GENOMIC DNA]</scope>
    <source>
        <strain evidence="3">NRRL ISP-5002</strain>
    </source>
</reference>
<evidence type="ECO:0000313" key="3">
    <source>
        <dbReference type="Proteomes" id="UP000037982"/>
    </source>
</evidence>
<feature type="region of interest" description="Disordered" evidence="1">
    <location>
        <begin position="14"/>
        <end position="44"/>
    </location>
</feature>
<evidence type="ECO:0000256" key="1">
    <source>
        <dbReference type="SAM" id="MobiDB-lite"/>
    </source>
</evidence>
<sequence length="148" mass="16155">MAWDEWEQLKAEAAERATTGMQLNSAWPPSDPSAGSRLKSEKRVWSKAGDDLKGLKDDLGKAATKLREGQQGLGDTAGCRSAAAQKELYESWEKYVDKVRGRCGALGALLERSGHDLSMPDSEVKDELDRISLRYKDTEAVGGQAKGK</sequence>
<comment type="caution">
    <text evidence="2">The sequence shown here is derived from an EMBL/GenBank/DDBJ whole genome shotgun (WGS) entry which is preliminary data.</text>
</comment>
<accession>A0A0N1JWP0</accession>
<name>A0A0N1JWP0_9ACTN</name>
<protein>
    <submittedName>
        <fullName evidence="2">Uncharacterized protein</fullName>
    </submittedName>
</protein>
<keyword evidence="3" id="KW-1185">Reference proteome</keyword>
<gene>
    <name evidence="2" type="ORF">ADL29_24925</name>
</gene>